<dbReference type="RefSeq" id="WP_152134155.1">
    <property type="nucleotide sequence ID" value="NZ_QKKZ01000003.1"/>
</dbReference>
<dbReference type="InterPro" id="IPR043859">
    <property type="entry name" value="TbsP-like_N"/>
</dbReference>
<dbReference type="Pfam" id="PF23336">
    <property type="entry name" value="HTH_TbsP_C"/>
    <property type="match status" value="1"/>
</dbReference>
<proteinExistence type="predicted"/>
<accession>A0A5N5U805</accession>
<keyword evidence="4" id="KW-1185">Reference proteome</keyword>
<dbReference type="AlphaFoldDB" id="A0A5N5U805"/>
<protein>
    <submittedName>
        <fullName evidence="3">Uncharacterized protein</fullName>
    </submittedName>
</protein>
<organism evidence="3 4">
    <name type="scientific">Halosegnis rubeus</name>
    <dbReference type="NCBI Taxonomy" id="2212850"/>
    <lineage>
        <taxon>Archaea</taxon>
        <taxon>Methanobacteriati</taxon>
        <taxon>Methanobacteriota</taxon>
        <taxon>Stenosarchaea group</taxon>
        <taxon>Halobacteria</taxon>
        <taxon>Halobacteriales</taxon>
        <taxon>Natronomonadaceae</taxon>
        <taxon>Halosegnis</taxon>
    </lineage>
</organism>
<gene>
    <name evidence="3" type="ORF">DM867_09355</name>
</gene>
<evidence type="ECO:0000259" key="2">
    <source>
        <dbReference type="Pfam" id="PF23336"/>
    </source>
</evidence>
<evidence type="ECO:0000313" key="4">
    <source>
        <dbReference type="Proteomes" id="UP000326865"/>
    </source>
</evidence>
<reference evidence="3 4" key="1">
    <citation type="submission" date="2019-10" db="EMBL/GenBank/DDBJ databases">
        <title>Unraveling microbial dark matter from salterns through culturing: the case of the genus Halosegnis.</title>
        <authorList>
            <person name="Duran-Viseras A."/>
            <person name="Andrei A.-S."/>
            <person name="Vera-Gargallo B."/>
            <person name="Ghai R."/>
            <person name="Sanchez-Porro C."/>
            <person name="Ventosa A."/>
        </authorList>
    </citation>
    <scope>NUCLEOTIDE SEQUENCE [LARGE SCALE GENOMIC DNA]</scope>
    <source>
        <strain evidence="3 4">F18-79</strain>
    </source>
</reference>
<dbReference type="Pfam" id="PF19138">
    <property type="entry name" value="TbsP_N"/>
    <property type="match status" value="1"/>
</dbReference>
<name>A0A5N5U805_9EURY</name>
<feature type="domain" description="Transcriptional regulator TbsP-like C-terminal" evidence="2">
    <location>
        <begin position="147"/>
        <end position="269"/>
    </location>
</feature>
<dbReference type="Proteomes" id="UP000326865">
    <property type="component" value="Unassembled WGS sequence"/>
</dbReference>
<evidence type="ECO:0000313" key="3">
    <source>
        <dbReference type="EMBL" id="KAB7513981.1"/>
    </source>
</evidence>
<dbReference type="EMBL" id="QKKZ01000003">
    <property type="protein sequence ID" value="KAB7513981.1"/>
    <property type="molecule type" value="Genomic_DNA"/>
</dbReference>
<feature type="domain" description="Transcriptional regulator TbsP N-terminal" evidence="1">
    <location>
        <begin position="9"/>
        <end position="146"/>
    </location>
</feature>
<dbReference type="InterPro" id="IPR056163">
    <property type="entry name" value="TbsP_C"/>
</dbReference>
<comment type="caution">
    <text evidence="3">The sequence shown here is derived from an EMBL/GenBank/DDBJ whole genome shotgun (WGS) entry which is preliminary data.</text>
</comment>
<sequence length="272" mass="30363">MTNAEVITREESLRQAIETADADVTVVAPNFETLQALGRLDDPDWGDHVRILTTPQPLKRLRHEFTTATRIAEISSRNDVTIRTIDDQDATLQPLVLTELQVTTVLLSGMESVPTLRTSVEPVLENVHETVAALWRSAQTADISTPPYSQVMETVGENFDGSFETDVQTMLSTAMGSRAMSDGLDEVHAFLLLAARNREQYRELTKWAERIQIGSPARFSTRKKELENAGLLTTEKIERETVGRPRQRLLLTDQELQEAPLNELVATAQAVL</sequence>
<evidence type="ECO:0000259" key="1">
    <source>
        <dbReference type="Pfam" id="PF19138"/>
    </source>
</evidence>